<dbReference type="PANTHER" id="PTHR13271:SF151">
    <property type="entry name" value="SET DOMAIN-CONTAINING PROTEIN 4"/>
    <property type="match status" value="1"/>
</dbReference>
<organism evidence="3">
    <name type="scientific">Guillardia theta</name>
    <name type="common">Cryptophyte</name>
    <name type="synonym">Cryptomonas phi</name>
    <dbReference type="NCBI Taxonomy" id="55529"/>
    <lineage>
        <taxon>Eukaryota</taxon>
        <taxon>Cryptophyceae</taxon>
        <taxon>Pyrenomonadales</taxon>
        <taxon>Geminigeraceae</taxon>
        <taxon>Guillardia</taxon>
    </lineage>
</organism>
<name>A0A7S4KTB5_GUITH</name>
<dbReference type="SMART" id="SM00317">
    <property type="entry name" value="SET"/>
    <property type="match status" value="1"/>
</dbReference>
<dbReference type="CDD" id="cd10527">
    <property type="entry name" value="SET_LSMT"/>
    <property type="match status" value="1"/>
</dbReference>
<evidence type="ECO:0000256" key="1">
    <source>
        <dbReference type="SAM" id="MobiDB-lite"/>
    </source>
</evidence>
<dbReference type="SUPFAM" id="SSF82199">
    <property type="entry name" value="SET domain"/>
    <property type="match status" value="1"/>
</dbReference>
<dbReference type="AlphaFoldDB" id="A0A7S4KTB5"/>
<dbReference type="InterPro" id="IPR046341">
    <property type="entry name" value="SET_dom_sf"/>
</dbReference>
<dbReference type="PROSITE" id="PS50280">
    <property type="entry name" value="SET"/>
    <property type="match status" value="1"/>
</dbReference>
<feature type="region of interest" description="Disordered" evidence="1">
    <location>
        <begin position="446"/>
        <end position="480"/>
    </location>
</feature>
<evidence type="ECO:0000259" key="2">
    <source>
        <dbReference type="PROSITE" id="PS50280"/>
    </source>
</evidence>
<proteinExistence type="predicted"/>
<accession>A0A7S4KTB5</accession>
<reference evidence="3" key="1">
    <citation type="submission" date="2021-01" db="EMBL/GenBank/DDBJ databases">
        <authorList>
            <person name="Corre E."/>
            <person name="Pelletier E."/>
            <person name="Niang G."/>
            <person name="Scheremetjew M."/>
            <person name="Finn R."/>
            <person name="Kale V."/>
            <person name="Holt S."/>
            <person name="Cochrane G."/>
            <person name="Meng A."/>
            <person name="Brown T."/>
            <person name="Cohen L."/>
        </authorList>
    </citation>
    <scope>NUCLEOTIDE SEQUENCE</scope>
    <source>
        <strain evidence="3">CCMP 2712</strain>
    </source>
</reference>
<protein>
    <recommendedName>
        <fullName evidence="2">SET domain-containing protein</fullName>
    </recommendedName>
</protein>
<dbReference type="PANTHER" id="PTHR13271">
    <property type="entry name" value="UNCHARACTERIZED PUTATIVE METHYLTRANSFERASE"/>
    <property type="match status" value="1"/>
</dbReference>
<dbReference type="InterPro" id="IPR050600">
    <property type="entry name" value="SETD3_SETD6_MTase"/>
</dbReference>
<feature type="compositionally biased region" description="Acidic residues" evidence="1">
    <location>
        <begin position="446"/>
        <end position="456"/>
    </location>
</feature>
<evidence type="ECO:0000313" key="3">
    <source>
        <dbReference type="EMBL" id="CAE2304959.1"/>
    </source>
</evidence>
<gene>
    <name evidence="3" type="ORF">GTHE00462_LOCUS18077</name>
</gene>
<dbReference type="Gene3D" id="3.90.1410.10">
    <property type="entry name" value="set domain protein methyltransferase, domain 1"/>
    <property type="match status" value="1"/>
</dbReference>
<dbReference type="GO" id="GO:0016279">
    <property type="term" value="F:protein-lysine N-methyltransferase activity"/>
    <property type="evidence" value="ECO:0007669"/>
    <property type="project" value="TreeGrafter"/>
</dbReference>
<feature type="domain" description="SET" evidence="2">
    <location>
        <begin position="20"/>
        <end position="251"/>
    </location>
</feature>
<dbReference type="EMBL" id="HBKN01023023">
    <property type="protein sequence ID" value="CAE2304959.1"/>
    <property type="molecule type" value="Transcribed_RNA"/>
</dbReference>
<sequence>MKKSDEERTKERFHEILSKYPLEVYADLDSGMRGRGLFANRSFKAGDVTVAVPLEFCIFHEIDLEDVKYEDGQVVIDAAGNISDLDKKRIAWTSEIALTGKLMEVLEKAAFDGTGFWSEYWWLFPTTDSKEIPSNLTRAMLEEFATVDPHVSLLLLDHRAKLRAAWEKLKGTGGVPPVLFWANSMVLSRCFHFWDQQVDGKKRSRGGLVPFIDLLNHDREPNCRLIQHGDRICAEACRDIEAGEELTHPYARNVPNLAIFTRFGFVEQNNEEDRVSLPPSIPAIPRKLVLEILEQEDSSKYTERALLSLERDERSQGGDEGGGGEQGIGISVVEDASEIEDVLLVLSLELQRQLKRFDNINENCESCIGFKPFVEERRKVVLELLTICRDLAEKLDVTLPGEEEAEAVDTMIADPSASNFLDNFFGRDTSEQPDIYSLLAPRTEEELAEYNSDDEGGGAPEVSSEGQASVLSFHLEQQGR</sequence>
<dbReference type="Pfam" id="PF00856">
    <property type="entry name" value="SET"/>
    <property type="match status" value="1"/>
</dbReference>
<dbReference type="InterPro" id="IPR001214">
    <property type="entry name" value="SET_dom"/>
</dbReference>